<evidence type="ECO:0000313" key="3">
    <source>
        <dbReference type="Proteomes" id="UP001056426"/>
    </source>
</evidence>
<dbReference type="KEGG" id="alkq:M9189_07485"/>
<name>A0A9J6ZN60_9BACT</name>
<dbReference type="CDD" id="cd05269">
    <property type="entry name" value="TMR_SDR_a"/>
    <property type="match status" value="1"/>
</dbReference>
<dbReference type="PANTHER" id="PTHR47129">
    <property type="entry name" value="QUINONE OXIDOREDUCTASE 2"/>
    <property type="match status" value="1"/>
</dbReference>
<organism evidence="2 3">
    <name type="scientific">Xiashengella succiniciproducens</name>
    <dbReference type="NCBI Taxonomy" id="2949635"/>
    <lineage>
        <taxon>Bacteria</taxon>
        <taxon>Pseudomonadati</taxon>
        <taxon>Bacteroidota</taxon>
        <taxon>Bacteroidia</taxon>
        <taxon>Marinilabiliales</taxon>
        <taxon>Marinilabiliaceae</taxon>
        <taxon>Xiashengella</taxon>
    </lineage>
</organism>
<reference evidence="2" key="2">
    <citation type="submission" date="2022-06" db="EMBL/GenBank/DDBJ databases">
        <title>Xiashengella guii gen. nov. sp. nov., a bacterium isolated form anaerobic digestion tank.</title>
        <authorList>
            <person name="Huang H."/>
        </authorList>
    </citation>
    <scope>NUCLEOTIDE SEQUENCE</scope>
    <source>
        <strain evidence="2">Ai-910</strain>
    </source>
</reference>
<reference evidence="2" key="1">
    <citation type="submission" date="2022-05" db="EMBL/GenBank/DDBJ databases">
        <authorList>
            <person name="Sun X."/>
        </authorList>
    </citation>
    <scope>NUCLEOTIDE SEQUENCE</scope>
    <source>
        <strain evidence="2">Ai-910</strain>
    </source>
</reference>
<evidence type="ECO:0000259" key="1">
    <source>
        <dbReference type="Pfam" id="PF05368"/>
    </source>
</evidence>
<dbReference type="SUPFAM" id="SSF51735">
    <property type="entry name" value="NAD(P)-binding Rossmann-fold domains"/>
    <property type="match status" value="1"/>
</dbReference>
<dbReference type="Gene3D" id="3.40.50.720">
    <property type="entry name" value="NAD(P)-binding Rossmann-like Domain"/>
    <property type="match status" value="1"/>
</dbReference>
<dbReference type="RefSeq" id="WP_250722065.1">
    <property type="nucleotide sequence ID" value="NZ_CP098400.1"/>
</dbReference>
<accession>A0A9J6ZN60</accession>
<dbReference type="PANTHER" id="PTHR47129:SF1">
    <property type="entry name" value="NMRA-LIKE DOMAIN-CONTAINING PROTEIN"/>
    <property type="match status" value="1"/>
</dbReference>
<keyword evidence="3" id="KW-1185">Reference proteome</keyword>
<proteinExistence type="predicted"/>
<dbReference type="InterPro" id="IPR052718">
    <property type="entry name" value="NmrA-type_oxidoreductase"/>
</dbReference>
<feature type="domain" description="NmrA-like" evidence="1">
    <location>
        <begin position="2"/>
        <end position="268"/>
    </location>
</feature>
<dbReference type="Pfam" id="PF05368">
    <property type="entry name" value="NmrA"/>
    <property type="match status" value="1"/>
</dbReference>
<dbReference type="Gene3D" id="3.90.25.10">
    <property type="entry name" value="UDP-galactose 4-epimerase, domain 1"/>
    <property type="match status" value="1"/>
</dbReference>
<evidence type="ECO:0000313" key="2">
    <source>
        <dbReference type="EMBL" id="URW78704.1"/>
    </source>
</evidence>
<dbReference type="InterPro" id="IPR008030">
    <property type="entry name" value="NmrA-like"/>
</dbReference>
<dbReference type="EMBL" id="CP098400">
    <property type="protein sequence ID" value="URW78704.1"/>
    <property type="molecule type" value="Genomic_DNA"/>
</dbReference>
<dbReference type="Proteomes" id="UP001056426">
    <property type="component" value="Chromosome"/>
</dbReference>
<gene>
    <name evidence="2" type="ORF">M9189_07485</name>
</gene>
<dbReference type="AlphaFoldDB" id="A0A9J6ZN60"/>
<dbReference type="InterPro" id="IPR036291">
    <property type="entry name" value="NAD(P)-bd_dom_sf"/>
</dbReference>
<sequence length="280" mass="29973">MKIGITGATGQLGRLVVDYAKKSTSPSNIVALVRDPEKAKDLGVEVRAFDYNKPEALEAQLKGIDRLLLISGSEIGKRVQQHENVIKAAKATGIKLLAYTSLLHTDSSPIFLASEHLPTEKILRASGITYAILRNGWYTENYTQSISQNITAGAVFGCAGQGKISAAARKDYAEAAAVVLTGEGHEFKIYELAGDESFTLSDLAAEISKQTGKKIVYNNLSEAELVEVLKNAGLPEQMAGAFASIDTHIANGALYDNSHQLSQLIGRKTTPLSAVVKEAI</sequence>
<protein>
    <submittedName>
        <fullName evidence="2">SDR family oxidoreductase</fullName>
    </submittedName>
</protein>